<feature type="non-terminal residue" evidence="7">
    <location>
        <position position="1"/>
    </location>
</feature>
<dbReference type="InterPro" id="IPR007542">
    <property type="entry name" value="MCP_C"/>
</dbReference>
<evidence type="ECO:0000256" key="3">
    <source>
        <dbReference type="ARBA" id="ARBA00022561"/>
    </source>
</evidence>
<dbReference type="Gene3D" id="2.70.9.20">
    <property type="entry name" value="Major capsid protein Vp54"/>
    <property type="match status" value="1"/>
</dbReference>
<organism evidence="7">
    <name type="scientific">Spodoptera exigua ascovirus 5a</name>
    <dbReference type="NCBI Taxonomy" id="260798"/>
    <lineage>
        <taxon>Viruses</taxon>
        <taxon>Varidnaviria</taxon>
        <taxon>Bamfordvirae</taxon>
        <taxon>Nucleocytoviricota</taxon>
        <taxon>Megaviricetes</taxon>
        <taxon>Pimascovirales</taxon>
        <taxon>Pimascovirales incertae sedis</taxon>
        <taxon>Ascoviridae</taxon>
        <taxon>Ascovirus</taxon>
    </lineage>
</organism>
<evidence type="ECO:0000259" key="5">
    <source>
        <dbReference type="Pfam" id="PF04451"/>
    </source>
</evidence>
<dbReference type="Pfam" id="PF04451">
    <property type="entry name" value="Capsid_NCLDV"/>
    <property type="match status" value="1"/>
</dbReference>
<dbReference type="GO" id="GO:0005198">
    <property type="term" value="F:structural molecule activity"/>
    <property type="evidence" value="ECO:0007669"/>
    <property type="project" value="InterPro"/>
</dbReference>
<evidence type="ECO:0000259" key="6">
    <source>
        <dbReference type="Pfam" id="PF16903"/>
    </source>
</evidence>
<dbReference type="GO" id="GO:0019028">
    <property type="term" value="C:viral capsid"/>
    <property type="evidence" value="ECO:0007669"/>
    <property type="project" value="UniProtKB-KW"/>
</dbReference>
<reference evidence="7" key="1">
    <citation type="journal article" date="2005" name="J. Insect Physiol.">
        <title>Characteristics of pathogenic and mutualistic relationships of ascoviruses in field populations of parasitoid wasps.</title>
        <authorList>
            <person name="Stasiak K."/>
            <person name="Renault S."/>
            <person name="Federici B.A."/>
            <person name="Bigot Y."/>
        </authorList>
    </citation>
    <scope>NUCLEOTIDE SEQUENCE</scope>
</reference>
<dbReference type="InterPro" id="IPR031654">
    <property type="entry name" value="Capsid_N"/>
</dbReference>
<evidence type="ECO:0000256" key="2">
    <source>
        <dbReference type="ARBA" id="ARBA00014893"/>
    </source>
</evidence>
<feature type="non-terminal residue" evidence="7">
    <location>
        <position position="461"/>
    </location>
</feature>
<evidence type="ECO:0000256" key="4">
    <source>
        <dbReference type="ARBA" id="ARBA00022844"/>
    </source>
</evidence>
<dbReference type="Gene3D" id="2.70.9.10">
    <property type="entry name" value="Adenovirus Type 2 Hexon, domain 4"/>
    <property type="match status" value="1"/>
</dbReference>
<accession>Q704X6</accession>
<dbReference type="EMBL" id="AJ620613">
    <property type="protein sequence ID" value="CAF05815.1"/>
    <property type="molecule type" value="Genomic_DNA"/>
</dbReference>
<keyword evidence="3" id="KW-0167">Capsid protein</keyword>
<comment type="subcellular location">
    <subcellularLocation>
        <location evidence="1">Virion</location>
    </subcellularLocation>
</comment>
<keyword evidence="4" id="KW-0946">Virion</keyword>
<dbReference type="Pfam" id="PF16903">
    <property type="entry name" value="Capsid_N"/>
    <property type="match status" value="1"/>
</dbReference>
<feature type="domain" description="Major capsid protein C-terminal" evidence="5">
    <location>
        <begin position="262"/>
        <end position="447"/>
    </location>
</feature>
<proteinExistence type="predicted"/>
<dbReference type="InterPro" id="IPR016112">
    <property type="entry name" value="VP_dsDNA_II"/>
</dbReference>
<dbReference type="SUPFAM" id="SSF49749">
    <property type="entry name" value="Group II dsDNA viruses VP"/>
    <property type="match status" value="2"/>
</dbReference>
<protein>
    <recommendedName>
        <fullName evidence="2">Major capsid protein</fullName>
    </recommendedName>
</protein>
<gene>
    <name evidence="7" type="primary">MCP</name>
</gene>
<name>Q704X6_9VIRU</name>
<sequence>GIPMTSNPETPVVSNVTLSELRSDVNKRGTIDSYIYGPDEQVTTYFVREIRPCAAFSKMPVLLNTGNGSNKFGGTFTMPINASGDYLLALTAYISISAGKLRSYAAGTESSYFPKLAHKLIKSVRLKVDAKPLVELSSNFMDTWSEFMIDGGNYEAYTNMVGGDFQYSRSVDIGAKTLVLPIPLYFSRDSGVALPIGMMVNNRVTVEFVFRKLSDLLIKENVPDTGAGTGFMNMLTDGDFATPPEITKFEVVADFAVVTDFEIDRTSCSPHYILMEKPTDIAATEILKPTEAGSTLSYDIEHSSGILKALFFGVRNITHSEYLDYYEVGLPKSNNGVRSIGVSALSKIGIKCGDRYRVPMLPAEHFVFMEPYRAACRVPTRNRGQYMYSFALDLKTVDPKGSINPSNFNSSISVVIEPSEALRNSAETFEFTAIALTSYILYIDNGSLKKIDNGGDFNEDP</sequence>
<dbReference type="InterPro" id="IPR038519">
    <property type="entry name" value="MCP_C_sf"/>
</dbReference>
<evidence type="ECO:0000256" key="1">
    <source>
        <dbReference type="ARBA" id="ARBA00004328"/>
    </source>
</evidence>
<evidence type="ECO:0000313" key="7">
    <source>
        <dbReference type="EMBL" id="CAF05815.1"/>
    </source>
</evidence>
<feature type="domain" description="Major capsid protein N-terminal" evidence="6">
    <location>
        <begin position="44"/>
        <end position="220"/>
    </location>
</feature>